<feature type="signal peptide" evidence="1">
    <location>
        <begin position="1"/>
        <end position="24"/>
    </location>
</feature>
<keyword evidence="1" id="KW-0732">Signal</keyword>
<feature type="domain" description="Type IX secretion system protein PorV" evidence="2">
    <location>
        <begin position="34"/>
        <end position="269"/>
    </location>
</feature>
<dbReference type="InterPro" id="IPR047799">
    <property type="entry name" value="T9SS_OM_PorV"/>
</dbReference>
<evidence type="ECO:0000259" key="2">
    <source>
        <dbReference type="Pfam" id="PF19572"/>
    </source>
</evidence>
<dbReference type="NCBIfam" id="NF033709">
    <property type="entry name" value="PorV_fam"/>
    <property type="match status" value="1"/>
</dbReference>
<dbReference type="OrthoDB" id="9758448at2"/>
<dbReference type="Gene3D" id="2.40.160.60">
    <property type="entry name" value="Outer membrane protein transport protein (OMPP1/FadL/TodX)"/>
    <property type="match status" value="1"/>
</dbReference>
<dbReference type="EMBL" id="QKZK01000001">
    <property type="protein sequence ID" value="PZX20680.1"/>
    <property type="molecule type" value="Genomic_DNA"/>
</dbReference>
<accession>A0A2W7NLB9</accession>
<sequence>MISTTLKKLTLATALAAFSLPAMSQVDQNELAGQMNVISTAVPFLTISPDSRAGGMGDVGVATSPDYASQAWNPAKYAFLDDNIGVSVSYTPWLRKLVDDINLYYVSGFYRIDKMQSVAASLRYFSVGSITYKQSASDTGYEIKPNEFAIDASYTRLLSDKFSGAVAFRYIRSDLSGGMVESMEAGNSFAADVAFFYKTPIGGKKSGQTLSAGLNISNIGAKISYDGGTNKEFIPTNMKLGAAYSYELDSYNAVTFAVDFNKLLVPTPSLNVNGQQSYAEENKDVSVISAMFSSFGDAPGGMEEEMNEVNVSLGAEYLYNKQFAIRAGYFHEHENKGNRKFMTIGTGLKFNIFNIDASYIIPVNQNNPLANTIRFSLAFDI</sequence>
<evidence type="ECO:0000256" key="1">
    <source>
        <dbReference type="SAM" id="SignalP"/>
    </source>
</evidence>
<proteinExistence type="predicted"/>
<dbReference type="RefSeq" id="WP_111443846.1">
    <property type="nucleotide sequence ID" value="NZ_QKZK01000001.1"/>
</dbReference>
<dbReference type="NCBIfam" id="NF033710">
    <property type="entry name" value="T9SS_OM_PorV"/>
    <property type="match status" value="1"/>
</dbReference>
<gene>
    <name evidence="3" type="ORF">LX69_00103</name>
</gene>
<organism evidence="3 4">
    <name type="scientific">Breznakibacter xylanolyticus</name>
    <dbReference type="NCBI Taxonomy" id="990"/>
    <lineage>
        <taxon>Bacteria</taxon>
        <taxon>Pseudomonadati</taxon>
        <taxon>Bacteroidota</taxon>
        <taxon>Bacteroidia</taxon>
        <taxon>Marinilabiliales</taxon>
        <taxon>Marinilabiliaceae</taxon>
        <taxon>Breznakibacter</taxon>
    </lineage>
</organism>
<dbReference type="Pfam" id="PF19572">
    <property type="entry name" value="PorV"/>
    <property type="match status" value="1"/>
</dbReference>
<evidence type="ECO:0000313" key="3">
    <source>
        <dbReference type="EMBL" id="PZX20680.1"/>
    </source>
</evidence>
<dbReference type="InterPro" id="IPR045741">
    <property type="entry name" value="PorV"/>
</dbReference>
<reference evidence="3 4" key="1">
    <citation type="submission" date="2018-06" db="EMBL/GenBank/DDBJ databases">
        <title>Genomic Encyclopedia of Archaeal and Bacterial Type Strains, Phase II (KMG-II): from individual species to whole genera.</title>
        <authorList>
            <person name="Goeker M."/>
        </authorList>
    </citation>
    <scope>NUCLEOTIDE SEQUENCE [LARGE SCALE GENOMIC DNA]</scope>
    <source>
        <strain evidence="3 4">DSM 6779</strain>
    </source>
</reference>
<comment type="caution">
    <text evidence="3">The sequence shown here is derived from an EMBL/GenBank/DDBJ whole genome shotgun (WGS) entry which is preliminary data.</text>
</comment>
<evidence type="ECO:0000313" key="4">
    <source>
        <dbReference type="Proteomes" id="UP000249239"/>
    </source>
</evidence>
<name>A0A2W7NLB9_9BACT</name>
<dbReference type="AlphaFoldDB" id="A0A2W7NLB9"/>
<dbReference type="Proteomes" id="UP000249239">
    <property type="component" value="Unassembled WGS sequence"/>
</dbReference>
<feature type="chain" id="PRO_5016002858" description="Type IX secretion system protein PorV domain-containing protein" evidence="1">
    <location>
        <begin position="25"/>
        <end position="381"/>
    </location>
</feature>
<keyword evidence="4" id="KW-1185">Reference proteome</keyword>
<protein>
    <recommendedName>
        <fullName evidence="2">Type IX secretion system protein PorV domain-containing protein</fullName>
    </recommendedName>
</protein>